<gene>
    <name evidence="1" type="ORF">SAMN04488124_2193</name>
</gene>
<dbReference type="OrthoDB" id="205297at2157"/>
<organism evidence="1 2">
    <name type="scientific">Halogeometricum limi</name>
    <dbReference type="NCBI Taxonomy" id="555875"/>
    <lineage>
        <taxon>Archaea</taxon>
        <taxon>Methanobacteriati</taxon>
        <taxon>Methanobacteriota</taxon>
        <taxon>Stenosarchaea group</taxon>
        <taxon>Halobacteria</taxon>
        <taxon>Halobacteriales</taxon>
        <taxon>Haloferacaceae</taxon>
        <taxon>Halogeometricum</taxon>
    </lineage>
</organism>
<evidence type="ECO:0008006" key="3">
    <source>
        <dbReference type="Google" id="ProtNLM"/>
    </source>
</evidence>
<dbReference type="AlphaFoldDB" id="A0A1I6HG42"/>
<dbReference type="EMBL" id="FOYS01000003">
    <property type="protein sequence ID" value="SFR53324.1"/>
    <property type="molecule type" value="Genomic_DNA"/>
</dbReference>
<dbReference type="Proteomes" id="UP000243250">
    <property type="component" value="Unassembled WGS sequence"/>
</dbReference>
<accession>A0A1I6HG42</accession>
<keyword evidence="2" id="KW-1185">Reference proteome</keyword>
<sequence length="345" mass="39029">MQIERQRLMVLLNALYDQGVESISVKHPCEDIGELVQINLGDDGQAPVRFTQGTMTYQDNRETIPAKHGEPAYNDLPDAETYTRTMVASGHVPLNNHDAVEEFIQRHGYADLEAGHDPVVLGLDANIIAWRLPEVLGIDSKTGNTDERDRRPTNGYALATGVKEELDWHFKQYNTHELTQAFGEEFARLDNQPAGANREGLLGLYEYRRLRTNRTVDIVECDTGDEAIVEAYNEYNQNSRKQAILLSNDYGFVDRSLDTGVPAQHIDYPVDVPRKVTGSWTQAAELLYYLAVLFGVIQLPKVTIYGVWNGKDGRHWQHEQIDVDCRSPKVEPHLKRDLTILDATN</sequence>
<evidence type="ECO:0000313" key="1">
    <source>
        <dbReference type="EMBL" id="SFR53324.1"/>
    </source>
</evidence>
<dbReference type="STRING" id="555875.SAMN04488124_2193"/>
<reference evidence="2" key="1">
    <citation type="submission" date="2016-10" db="EMBL/GenBank/DDBJ databases">
        <authorList>
            <person name="Varghese N."/>
            <person name="Submissions S."/>
        </authorList>
    </citation>
    <scope>NUCLEOTIDE SEQUENCE [LARGE SCALE GENOMIC DNA]</scope>
    <source>
        <strain evidence="2">CGMCC 1.8711</strain>
    </source>
</reference>
<protein>
    <recommendedName>
        <fullName evidence="3">PIN domain-containing protein</fullName>
    </recommendedName>
</protein>
<dbReference type="RefSeq" id="WP_089880584.1">
    <property type="nucleotide sequence ID" value="NZ_FOYS01000003.1"/>
</dbReference>
<name>A0A1I6HG42_9EURY</name>
<evidence type="ECO:0000313" key="2">
    <source>
        <dbReference type="Proteomes" id="UP000243250"/>
    </source>
</evidence>
<proteinExistence type="predicted"/>